<evidence type="ECO:0000259" key="4">
    <source>
        <dbReference type="Pfam" id="PF01466"/>
    </source>
</evidence>
<dbReference type="InterPro" id="IPR036296">
    <property type="entry name" value="SKP1-like_dim_sf"/>
</dbReference>
<dbReference type="InterPro" id="IPR016072">
    <property type="entry name" value="Skp1_comp_dimer"/>
</dbReference>
<dbReference type="Pfam" id="PF01466">
    <property type="entry name" value="Skp1"/>
    <property type="match status" value="1"/>
</dbReference>
<feature type="domain" description="SKP1 component dimerisation" evidence="4">
    <location>
        <begin position="119"/>
        <end position="164"/>
    </location>
</feature>
<dbReference type="Pfam" id="PF03931">
    <property type="entry name" value="Skp1_POZ"/>
    <property type="match status" value="1"/>
</dbReference>
<evidence type="ECO:0000256" key="3">
    <source>
        <dbReference type="PIRNR" id="PIRNR028729"/>
    </source>
</evidence>
<feature type="domain" description="SKP1 component POZ" evidence="5">
    <location>
        <begin position="9"/>
        <end position="68"/>
    </location>
</feature>
<reference evidence="6" key="1">
    <citation type="submission" date="2023-07" db="EMBL/GenBank/DDBJ databases">
        <authorList>
            <consortium name="AG Swart"/>
            <person name="Singh M."/>
            <person name="Singh A."/>
            <person name="Seah K."/>
            <person name="Emmerich C."/>
        </authorList>
    </citation>
    <scope>NUCLEOTIDE SEQUENCE</scope>
    <source>
        <strain evidence="6">DP1</strain>
    </source>
</reference>
<dbReference type="Gene3D" id="3.30.710.10">
    <property type="entry name" value="Potassium Channel Kv1.1, Chain A"/>
    <property type="match status" value="1"/>
</dbReference>
<dbReference type="AlphaFoldDB" id="A0AAD2D4I5"/>
<comment type="similarity">
    <text evidence="1 3">Belongs to the SKP1 family.</text>
</comment>
<evidence type="ECO:0000313" key="6">
    <source>
        <dbReference type="EMBL" id="CAI2380824.1"/>
    </source>
</evidence>
<proteinExistence type="inferred from homology"/>
<comment type="pathway">
    <text evidence="3">Protein modification; protein ubiquitination.</text>
</comment>
<evidence type="ECO:0000313" key="7">
    <source>
        <dbReference type="Proteomes" id="UP001295684"/>
    </source>
</evidence>
<dbReference type="InterPro" id="IPR016897">
    <property type="entry name" value="SKP1"/>
</dbReference>
<dbReference type="GO" id="GO:0006511">
    <property type="term" value="P:ubiquitin-dependent protein catabolic process"/>
    <property type="evidence" value="ECO:0007669"/>
    <property type="project" value="InterPro"/>
</dbReference>
<dbReference type="Proteomes" id="UP001295684">
    <property type="component" value="Unassembled WGS sequence"/>
</dbReference>
<dbReference type="InterPro" id="IPR011333">
    <property type="entry name" value="SKP1/BTB/POZ_sf"/>
</dbReference>
<keyword evidence="2 3" id="KW-0833">Ubl conjugation pathway</keyword>
<dbReference type="PIRSF" id="PIRSF028729">
    <property type="entry name" value="E3_ubiquit_lig_SCF_Skp"/>
    <property type="match status" value="1"/>
</dbReference>
<dbReference type="InterPro" id="IPR016073">
    <property type="entry name" value="Skp1_comp_POZ"/>
</dbReference>
<sequence length="179" mass="21025">MQKEGEILDKIVLISKEGERHEVEGEFRNMCNLVRESLEDMEDQNEIPLPIVPSQHIKWIIEYCQRHKFKESDEVKAPLASNKLEDILDDPKDIEFLESLSLDEKTDFMNNCDYLNIPSLVELLAISIASCFRCKDFNQIKEEFGVDGEFNEEEEEKLKKDYQWLLQTDGGNIEDFDMR</sequence>
<gene>
    <name evidence="6" type="ORF">ECRASSUSDP1_LOCUS22264</name>
</gene>
<dbReference type="SMART" id="SM00512">
    <property type="entry name" value="Skp1"/>
    <property type="match status" value="1"/>
</dbReference>
<dbReference type="PANTHER" id="PTHR11165">
    <property type="entry name" value="SKP1"/>
    <property type="match status" value="1"/>
</dbReference>
<dbReference type="InterPro" id="IPR001232">
    <property type="entry name" value="SKP1-like"/>
</dbReference>
<organism evidence="6 7">
    <name type="scientific">Euplotes crassus</name>
    <dbReference type="NCBI Taxonomy" id="5936"/>
    <lineage>
        <taxon>Eukaryota</taxon>
        <taxon>Sar</taxon>
        <taxon>Alveolata</taxon>
        <taxon>Ciliophora</taxon>
        <taxon>Intramacronucleata</taxon>
        <taxon>Spirotrichea</taxon>
        <taxon>Hypotrichia</taxon>
        <taxon>Euplotida</taxon>
        <taxon>Euplotidae</taxon>
        <taxon>Moneuplotes</taxon>
    </lineage>
</organism>
<evidence type="ECO:0000256" key="1">
    <source>
        <dbReference type="ARBA" id="ARBA00009993"/>
    </source>
</evidence>
<evidence type="ECO:0000256" key="2">
    <source>
        <dbReference type="ARBA" id="ARBA00022786"/>
    </source>
</evidence>
<accession>A0AAD2D4I5</accession>
<evidence type="ECO:0008006" key="8">
    <source>
        <dbReference type="Google" id="ProtNLM"/>
    </source>
</evidence>
<name>A0AAD2D4I5_EUPCR</name>
<protein>
    <recommendedName>
        <fullName evidence="8">SKP1-like protein</fullName>
    </recommendedName>
</protein>
<dbReference type="SUPFAM" id="SSF54695">
    <property type="entry name" value="POZ domain"/>
    <property type="match status" value="1"/>
</dbReference>
<dbReference type="SUPFAM" id="SSF81382">
    <property type="entry name" value="Skp1 dimerisation domain-like"/>
    <property type="match status" value="1"/>
</dbReference>
<keyword evidence="7" id="KW-1185">Reference proteome</keyword>
<dbReference type="EMBL" id="CAMPGE010022815">
    <property type="protein sequence ID" value="CAI2380824.1"/>
    <property type="molecule type" value="Genomic_DNA"/>
</dbReference>
<evidence type="ECO:0000259" key="5">
    <source>
        <dbReference type="Pfam" id="PF03931"/>
    </source>
</evidence>
<comment type="caution">
    <text evidence="6">The sequence shown here is derived from an EMBL/GenBank/DDBJ whole genome shotgun (WGS) entry which is preliminary data.</text>
</comment>